<dbReference type="InterPro" id="IPR004499">
    <property type="entry name" value="Pro-tRNA-ligase_IIa_arc-type"/>
</dbReference>
<keyword evidence="6 8" id="KW-0030">Aminoacyl-tRNA synthetase</keyword>
<dbReference type="PROSITE" id="PS50862">
    <property type="entry name" value="AA_TRNA_LIGASE_II"/>
    <property type="match status" value="1"/>
</dbReference>
<comment type="subcellular location">
    <subcellularLocation>
        <location evidence="8">Cytoplasm</location>
    </subcellularLocation>
</comment>
<dbReference type="InterPro" id="IPR045864">
    <property type="entry name" value="aa-tRNA-synth_II/BPL/LPL"/>
</dbReference>
<keyword evidence="3 8" id="KW-0547">Nucleotide-binding</keyword>
<dbReference type="Proteomes" id="UP000255101">
    <property type="component" value="Unassembled WGS sequence"/>
</dbReference>
<evidence type="ECO:0000313" key="10">
    <source>
        <dbReference type="EMBL" id="KXI11144.1"/>
    </source>
</evidence>
<dbReference type="InterPro" id="IPR036621">
    <property type="entry name" value="Anticodon-bd_dom_sf"/>
</dbReference>
<dbReference type="PRINTS" id="PR01046">
    <property type="entry name" value="TRNASYNTHPRO"/>
</dbReference>
<keyword evidence="4 8" id="KW-0067">ATP-binding</keyword>
<dbReference type="GO" id="GO:0005524">
    <property type="term" value="F:ATP binding"/>
    <property type="evidence" value="ECO:0007669"/>
    <property type="project" value="UniProtKB-UniRule"/>
</dbReference>
<dbReference type="GO" id="GO:0016740">
    <property type="term" value="F:transferase activity"/>
    <property type="evidence" value="ECO:0007669"/>
    <property type="project" value="UniProtKB-ARBA"/>
</dbReference>
<organism evidence="10 12">
    <name type="scientific">Peptostreptococcus anaerobius</name>
    <dbReference type="NCBI Taxonomy" id="1261"/>
    <lineage>
        <taxon>Bacteria</taxon>
        <taxon>Bacillati</taxon>
        <taxon>Bacillota</taxon>
        <taxon>Clostridia</taxon>
        <taxon>Peptostreptococcales</taxon>
        <taxon>Peptostreptococcaceae</taxon>
        <taxon>Peptostreptococcus</taxon>
    </lineage>
</organism>
<evidence type="ECO:0000259" key="9">
    <source>
        <dbReference type="PROSITE" id="PS50862"/>
    </source>
</evidence>
<sequence length="481" mass="54605">MAKKENQFVEEITPMEDDFAQWYTDVITKTDLVDYAPIKGFMVIKPYGFALWEKIRDYADGLFKQTGHKNVYFPLLIPESLLNKEAEHVEGFAPEVAWVTQGGNKVLEERLAVRPTSETIICTMYAKWLNSYRQLPFLYNQWNSVVRWEKSTRPFLRTSEFLWQEGHTLHETEQEAIDETLQQLAAYKSVAEDLMAIPVIDGRKSESEKFAGASATYTIEAMMHDGKALQSGTSHFLGQHFTKAFDITFSDREGKLANPYHTSWGISTRLIGGLIMVHSDNRGLVLPPKMAPTQVIIIPIAANKGGVMEVVDKVAADLKAKGISVEVDDRDNYSPGYKFNDAEMKGIPVRLEIGPKDIEKNQALAFRRDELTKSEMSLDTVVDDVAALLDEIQKNMLEKARKYRDERTYVANNMDEFVDIIENKKGFAKVMWKNDAENEAKIKELTGATIRVIPFAQEDLGDKCFYTGEKADNMVIFAKAY</sequence>
<dbReference type="GO" id="GO:0004827">
    <property type="term" value="F:proline-tRNA ligase activity"/>
    <property type="evidence" value="ECO:0007669"/>
    <property type="project" value="UniProtKB-UniRule"/>
</dbReference>
<dbReference type="SUPFAM" id="SSF55681">
    <property type="entry name" value="Class II aaRS and biotin synthetases"/>
    <property type="match status" value="1"/>
</dbReference>
<evidence type="ECO:0000313" key="13">
    <source>
        <dbReference type="Proteomes" id="UP000255101"/>
    </source>
</evidence>
<evidence type="ECO:0000256" key="4">
    <source>
        <dbReference type="ARBA" id="ARBA00022840"/>
    </source>
</evidence>
<dbReference type="InterPro" id="IPR016061">
    <property type="entry name" value="Pro-tRNA_ligase_II_C"/>
</dbReference>
<dbReference type="SUPFAM" id="SSF64586">
    <property type="entry name" value="C-terminal domain of ProRS"/>
    <property type="match status" value="1"/>
</dbReference>
<dbReference type="EC" id="6.1.1.15" evidence="8"/>
<keyword evidence="1 8" id="KW-0963">Cytoplasm</keyword>
<dbReference type="AlphaFoldDB" id="A0A135YP47"/>
<accession>A0A135YP47</accession>
<comment type="subunit">
    <text evidence="8">Homodimer.</text>
</comment>
<evidence type="ECO:0000256" key="6">
    <source>
        <dbReference type="ARBA" id="ARBA00023146"/>
    </source>
</evidence>
<dbReference type="SMART" id="SM00946">
    <property type="entry name" value="ProRS-C_1"/>
    <property type="match status" value="1"/>
</dbReference>
<dbReference type="EMBL" id="UGTB01000004">
    <property type="protein sequence ID" value="SUB61793.1"/>
    <property type="molecule type" value="Genomic_DNA"/>
</dbReference>
<comment type="catalytic activity">
    <reaction evidence="7 8">
        <text>tRNA(Pro) + L-proline + ATP = L-prolyl-tRNA(Pro) + AMP + diphosphate</text>
        <dbReference type="Rhea" id="RHEA:14305"/>
        <dbReference type="Rhea" id="RHEA-COMP:9700"/>
        <dbReference type="Rhea" id="RHEA-COMP:9702"/>
        <dbReference type="ChEBI" id="CHEBI:30616"/>
        <dbReference type="ChEBI" id="CHEBI:33019"/>
        <dbReference type="ChEBI" id="CHEBI:60039"/>
        <dbReference type="ChEBI" id="CHEBI:78442"/>
        <dbReference type="ChEBI" id="CHEBI:78532"/>
        <dbReference type="ChEBI" id="CHEBI:456215"/>
        <dbReference type="EC" id="6.1.1.15"/>
    </reaction>
</comment>
<dbReference type="PATRIC" id="fig|1261.3.peg.1332"/>
<protein>
    <recommendedName>
        <fullName evidence="8">Proline--tRNA ligase</fullName>
        <ecNumber evidence="8">6.1.1.15</ecNumber>
    </recommendedName>
    <alternativeName>
        <fullName evidence="8">Prolyl-tRNA synthetase</fullName>
        <shortName evidence="8">ProRS</shortName>
    </alternativeName>
</protein>
<dbReference type="EMBL" id="LSQZ01000081">
    <property type="protein sequence ID" value="KXI11144.1"/>
    <property type="molecule type" value="Genomic_DNA"/>
</dbReference>
<dbReference type="Gene3D" id="3.30.930.10">
    <property type="entry name" value="Bira Bifunctional Protein, Domain 2"/>
    <property type="match status" value="1"/>
</dbReference>
<evidence type="ECO:0000256" key="8">
    <source>
        <dbReference type="HAMAP-Rule" id="MF_01571"/>
    </source>
</evidence>
<dbReference type="InterPro" id="IPR006195">
    <property type="entry name" value="aa-tRNA-synth_II"/>
</dbReference>
<dbReference type="Proteomes" id="UP000070326">
    <property type="component" value="Unassembled WGS sequence"/>
</dbReference>
<keyword evidence="5 8" id="KW-0648">Protein biosynthesis</keyword>
<dbReference type="PANTHER" id="PTHR43382">
    <property type="entry name" value="PROLYL-TRNA SYNTHETASE"/>
    <property type="match status" value="1"/>
</dbReference>
<dbReference type="SUPFAM" id="SSF52954">
    <property type="entry name" value="Class II aaRS ABD-related"/>
    <property type="match status" value="1"/>
</dbReference>
<reference evidence="11 13" key="2">
    <citation type="submission" date="2018-06" db="EMBL/GenBank/DDBJ databases">
        <authorList>
            <consortium name="Pathogen Informatics"/>
            <person name="Doyle S."/>
        </authorList>
    </citation>
    <scope>NUCLEOTIDE SEQUENCE [LARGE SCALE GENOMIC DNA]</scope>
    <source>
        <strain evidence="11 13">NCTC11460</strain>
    </source>
</reference>
<dbReference type="FunFam" id="3.40.50.800:FF:000005">
    <property type="entry name" value="bifunctional glutamate/proline--tRNA ligase"/>
    <property type="match status" value="1"/>
</dbReference>
<evidence type="ECO:0000256" key="7">
    <source>
        <dbReference type="ARBA" id="ARBA00047671"/>
    </source>
</evidence>
<dbReference type="STRING" id="1261.HMPREF3195_01477"/>
<evidence type="ECO:0000256" key="3">
    <source>
        <dbReference type="ARBA" id="ARBA00022741"/>
    </source>
</evidence>
<dbReference type="InterPro" id="IPR017449">
    <property type="entry name" value="Pro-tRNA_synth_II"/>
</dbReference>
<dbReference type="RefSeq" id="WP_019595388.1">
    <property type="nucleotide sequence ID" value="NZ_CAXUJS010000053.1"/>
</dbReference>
<feature type="domain" description="Aminoacyl-transfer RNA synthetases class-II family profile" evidence="9">
    <location>
        <begin position="46"/>
        <end position="287"/>
    </location>
</feature>
<evidence type="ECO:0000313" key="12">
    <source>
        <dbReference type="Proteomes" id="UP000070326"/>
    </source>
</evidence>
<evidence type="ECO:0000256" key="2">
    <source>
        <dbReference type="ARBA" id="ARBA00022598"/>
    </source>
</evidence>
<dbReference type="Gene3D" id="3.40.50.800">
    <property type="entry name" value="Anticodon-binding domain"/>
    <property type="match status" value="1"/>
</dbReference>
<evidence type="ECO:0000313" key="11">
    <source>
        <dbReference type="EMBL" id="SUB61793.1"/>
    </source>
</evidence>
<name>A0A135YP47_9FIRM</name>
<dbReference type="GO" id="GO:0006433">
    <property type="term" value="P:prolyl-tRNA aminoacylation"/>
    <property type="evidence" value="ECO:0007669"/>
    <property type="project" value="UniProtKB-UniRule"/>
</dbReference>
<dbReference type="HAMAP" id="MF_01571">
    <property type="entry name" value="Pro_tRNA_synth_type3"/>
    <property type="match status" value="1"/>
</dbReference>
<keyword evidence="2 8" id="KW-0436">Ligase</keyword>
<dbReference type="GO" id="GO:0017101">
    <property type="term" value="C:aminoacyl-tRNA synthetase multienzyme complex"/>
    <property type="evidence" value="ECO:0007669"/>
    <property type="project" value="TreeGrafter"/>
</dbReference>
<dbReference type="eggNOG" id="COG0442">
    <property type="taxonomic scope" value="Bacteria"/>
</dbReference>
<comment type="domain">
    <text evidence="8">Consists of three domains: the N-terminal catalytic domain, the anticodon-binding domain and the C-terminal extension.</text>
</comment>
<proteinExistence type="inferred from homology"/>
<dbReference type="GO" id="GO:0005737">
    <property type="term" value="C:cytoplasm"/>
    <property type="evidence" value="ECO:0007669"/>
    <property type="project" value="UniProtKB-SubCell"/>
</dbReference>
<dbReference type="GO" id="GO:0140096">
    <property type="term" value="F:catalytic activity, acting on a protein"/>
    <property type="evidence" value="ECO:0007669"/>
    <property type="project" value="UniProtKB-ARBA"/>
</dbReference>
<dbReference type="InterPro" id="IPR033721">
    <property type="entry name" value="ProRS_core_arch_euk"/>
</dbReference>
<dbReference type="CDD" id="cd00778">
    <property type="entry name" value="ProRS_core_arch_euk"/>
    <property type="match status" value="1"/>
</dbReference>
<gene>
    <name evidence="8 11" type="primary">proS</name>
    <name evidence="10" type="ORF">HMPREF3195_01477</name>
    <name evidence="11" type="ORF">NCTC11460_01739</name>
</gene>
<dbReference type="Pfam" id="PF09180">
    <property type="entry name" value="ProRS-C_1"/>
    <property type="match status" value="1"/>
</dbReference>
<dbReference type="InterPro" id="IPR002316">
    <property type="entry name" value="Pro-tRNA-ligase_IIa"/>
</dbReference>
<dbReference type="Pfam" id="PF00587">
    <property type="entry name" value="tRNA-synt_2b"/>
    <property type="match status" value="1"/>
</dbReference>
<reference evidence="10 12" key="1">
    <citation type="submission" date="2016-02" db="EMBL/GenBank/DDBJ databases">
        <authorList>
            <person name="Wen L."/>
            <person name="He K."/>
            <person name="Yang H."/>
        </authorList>
    </citation>
    <scope>NUCLEOTIDE SEQUENCE [LARGE SCALE GENOMIC DNA]</scope>
    <source>
        <strain evidence="10 12">MJR8628A</strain>
    </source>
</reference>
<dbReference type="FunFam" id="3.30.930.10:FF:000037">
    <property type="entry name" value="Proline--tRNA ligase"/>
    <property type="match status" value="1"/>
</dbReference>
<comment type="function">
    <text evidence="8">Catalyzes the attachment of proline to tRNA(Pro) in a two-step reaction: proline is first activated by ATP to form Pro-AMP and then transferred to the acceptor end of tRNA(Pro).</text>
</comment>
<dbReference type="Pfam" id="PF03129">
    <property type="entry name" value="HGTP_anticodon"/>
    <property type="match status" value="1"/>
</dbReference>
<dbReference type="NCBIfam" id="TIGR00408">
    <property type="entry name" value="proS_fam_I"/>
    <property type="match status" value="1"/>
</dbReference>
<evidence type="ECO:0000256" key="1">
    <source>
        <dbReference type="ARBA" id="ARBA00022490"/>
    </source>
</evidence>
<dbReference type="PANTHER" id="PTHR43382:SF2">
    <property type="entry name" value="BIFUNCTIONAL GLUTAMATE_PROLINE--TRNA LIGASE"/>
    <property type="match status" value="1"/>
</dbReference>
<dbReference type="InterPro" id="IPR004154">
    <property type="entry name" value="Anticodon-bd"/>
</dbReference>
<dbReference type="Gene3D" id="3.30.110.30">
    <property type="entry name" value="C-terminal domain of ProRS"/>
    <property type="match status" value="1"/>
</dbReference>
<evidence type="ECO:0000256" key="5">
    <source>
        <dbReference type="ARBA" id="ARBA00022917"/>
    </source>
</evidence>
<comment type="similarity">
    <text evidence="8">Belongs to the class-II aminoacyl-tRNA synthetase family. ProS type 3 subfamily.</text>
</comment>
<dbReference type="CDD" id="cd00862">
    <property type="entry name" value="ProRS_anticodon_zinc"/>
    <property type="match status" value="1"/>
</dbReference>
<dbReference type="InterPro" id="IPR002314">
    <property type="entry name" value="aa-tRNA-synt_IIb"/>
</dbReference>